<dbReference type="OrthoDB" id="272271at2759"/>
<dbReference type="SUPFAM" id="SSF51556">
    <property type="entry name" value="Metallo-dependent hydrolases"/>
    <property type="match status" value="1"/>
</dbReference>
<dbReference type="PANTHER" id="PTHR11409">
    <property type="entry name" value="ADENOSINE DEAMINASE"/>
    <property type="match status" value="1"/>
</dbReference>
<dbReference type="PANTHER" id="PTHR11409:SF42">
    <property type="entry name" value="ADENOSINE DEAMINASE-LIKE PROTEIN"/>
    <property type="match status" value="1"/>
</dbReference>
<organism evidence="4 5">
    <name type="scientific">Angomonas deanei</name>
    <dbReference type="NCBI Taxonomy" id="59799"/>
    <lineage>
        <taxon>Eukaryota</taxon>
        <taxon>Discoba</taxon>
        <taxon>Euglenozoa</taxon>
        <taxon>Kinetoplastea</taxon>
        <taxon>Metakinetoplastina</taxon>
        <taxon>Trypanosomatida</taxon>
        <taxon>Trypanosomatidae</taxon>
        <taxon>Strigomonadinae</taxon>
        <taxon>Angomonas</taxon>
    </lineage>
</organism>
<accession>A0A7G2CSZ7</accession>
<evidence type="ECO:0000313" key="5">
    <source>
        <dbReference type="Proteomes" id="UP000515908"/>
    </source>
</evidence>
<name>A0A7G2CSZ7_9TRYP</name>
<keyword evidence="5" id="KW-1185">Reference proteome</keyword>
<evidence type="ECO:0000256" key="3">
    <source>
        <dbReference type="ARBA" id="ARBA00023080"/>
    </source>
</evidence>
<dbReference type="Gene3D" id="3.20.20.140">
    <property type="entry name" value="Metal-dependent hydrolases"/>
    <property type="match status" value="1"/>
</dbReference>
<dbReference type="EMBL" id="LR877171">
    <property type="protein sequence ID" value="CAD2222625.1"/>
    <property type="molecule type" value="Genomic_DNA"/>
</dbReference>
<evidence type="ECO:0008006" key="6">
    <source>
        <dbReference type="Google" id="ProtNLM"/>
    </source>
</evidence>
<sequence>MHNNIDNRSNEEIVKEVYQTKIISFLQQHMHVRLLLSVNRAHPIEESREAIVLAKEVQSAQIQKYKNENTNHHQLLKSICWLVGIDLSGNCYKGDLDALLTLFQTELQGVSLPVTMHAGEKQDETELQHMYDYAPPRYGHLVFTDDRLLTAILTKPVRENEKIPNVEICITSNLLTSGHESVRQHHLCTIWKLFCDVLYKKNENRDETMFDVFVKHPQKCLDDSLLLRTETWKNLQDDYLSEHHQHDRLVLPNIALHTDDRGVFETSMTDELALFLQHPSVLHLNENENKELLFYRVCAFVYVLNVLSLANAFSVSSDIIQKNNNSDNFQLQYLMDQFYAV</sequence>
<dbReference type="GO" id="GO:0006154">
    <property type="term" value="P:adenosine catabolic process"/>
    <property type="evidence" value="ECO:0007669"/>
    <property type="project" value="TreeGrafter"/>
</dbReference>
<proteinExistence type="inferred from homology"/>
<evidence type="ECO:0000313" key="4">
    <source>
        <dbReference type="EMBL" id="CAD2222625.1"/>
    </source>
</evidence>
<dbReference type="Proteomes" id="UP000515908">
    <property type="component" value="Chromosome 27"/>
</dbReference>
<keyword evidence="2" id="KW-0862">Zinc</keyword>
<gene>
    <name evidence="4" type="ORF">ADEAN_001016900</name>
</gene>
<comment type="similarity">
    <text evidence="1">Belongs to the metallo-dependent hydrolases superfamily. Adenosine and AMP deaminases family.</text>
</comment>
<dbReference type="VEuPathDB" id="TriTrypDB:ADEAN_001016900"/>
<evidence type="ECO:0000256" key="1">
    <source>
        <dbReference type="ARBA" id="ARBA00006676"/>
    </source>
</evidence>
<reference evidence="4 5" key="1">
    <citation type="submission" date="2020-08" db="EMBL/GenBank/DDBJ databases">
        <authorList>
            <person name="Newling K."/>
            <person name="Davey J."/>
            <person name="Forrester S."/>
        </authorList>
    </citation>
    <scope>NUCLEOTIDE SEQUENCE [LARGE SCALE GENOMIC DNA]</scope>
    <source>
        <strain evidence="5">Crithidia deanei Carvalho (ATCC PRA-265)</strain>
    </source>
</reference>
<evidence type="ECO:0000256" key="2">
    <source>
        <dbReference type="ARBA" id="ARBA00022833"/>
    </source>
</evidence>
<dbReference type="InterPro" id="IPR032466">
    <property type="entry name" value="Metal_Hydrolase"/>
</dbReference>
<keyword evidence="3" id="KW-0546">Nucleotide metabolism</keyword>
<dbReference type="GO" id="GO:0004000">
    <property type="term" value="F:adenosine deaminase activity"/>
    <property type="evidence" value="ECO:0007669"/>
    <property type="project" value="TreeGrafter"/>
</dbReference>
<protein>
    <recommendedName>
        <fullName evidence="6">Adenosine/AMP deaminase</fullName>
    </recommendedName>
</protein>
<dbReference type="GO" id="GO:0009117">
    <property type="term" value="P:nucleotide metabolic process"/>
    <property type="evidence" value="ECO:0007669"/>
    <property type="project" value="UniProtKB-KW"/>
</dbReference>
<dbReference type="GO" id="GO:0046103">
    <property type="term" value="P:inosine biosynthetic process"/>
    <property type="evidence" value="ECO:0007669"/>
    <property type="project" value="TreeGrafter"/>
</dbReference>
<dbReference type="AlphaFoldDB" id="A0A7G2CSZ7"/>
<dbReference type="InterPro" id="IPR006330">
    <property type="entry name" value="Ado/ade_deaminase"/>
</dbReference>